<reference evidence="1 2" key="1">
    <citation type="submission" date="2022-05" db="EMBL/GenBank/DDBJ databases">
        <title>Genome Sequencing of Bee-Associated Microbes.</title>
        <authorList>
            <person name="Dunlap C."/>
        </authorList>
    </citation>
    <scope>NUCLEOTIDE SEQUENCE [LARGE SCALE GENOMIC DNA]</scope>
    <source>
        <strain evidence="1 2">CBP-1093</strain>
    </source>
</reference>
<sequence>MGDRNMVIHFIIETEHLFTKEPLMKRIRAAAKAQCSKRIKGTLSLDIRLFYNMPIDLAAGKDKRTYAEKGLIRPVHISILQPSLEHILEALHSIADDAPLQIVDLRVSQFYSMRPRVEIILNTVGDGMRSSPKKETSI</sequence>
<comment type="caution">
    <text evidence="1">The sequence shown here is derived from an EMBL/GenBank/DDBJ whole genome shotgun (WGS) entry which is preliminary data.</text>
</comment>
<accession>A0ABT4FA95</accession>
<organism evidence="1 2">
    <name type="scientific">Bacillus xiamenensis</name>
    <dbReference type="NCBI Taxonomy" id="1178537"/>
    <lineage>
        <taxon>Bacteria</taxon>
        <taxon>Bacillati</taxon>
        <taxon>Bacillota</taxon>
        <taxon>Bacilli</taxon>
        <taxon>Bacillales</taxon>
        <taxon>Bacillaceae</taxon>
        <taxon>Bacillus</taxon>
    </lineage>
</organism>
<gene>
    <name evidence="1" type="ORF">M5W27_17165</name>
</gene>
<evidence type="ECO:0000313" key="2">
    <source>
        <dbReference type="Proteomes" id="UP001527057"/>
    </source>
</evidence>
<proteinExistence type="predicted"/>
<dbReference type="Proteomes" id="UP001527057">
    <property type="component" value="Unassembled WGS sequence"/>
</dbReference>
<evidence type="ECO:0000313" key="1">
    <source>
        <dbReference type="EMBL" id="MCY9577511.1"/>
    </source>
</evidence>
<keyword evidence="2" id="KW-1185">Reference proteome</keyword>
<dbReference type="EMBL" id="JAMDMH010000047">
    <property type="protein sequence ID" value="MCY9577511.1"/>
    <property type="molecule type" value="Genomic_DNA"/>
</dbReference>
<protein>
    <submittedName>
        <fullName evidence="1">Holliday junction resolvase</fullName>
    </submittedName>
</protein>
<name>A0ABT4FA95_9BACI</name>